<keyword evidence="3" id="KW-1185">Reference proteome</keyword>
<dbReference type="EMBL" id="CAJJDO010000169">
    <property type="protein sequence ID" value="CAD8212555.1"/>
    <property type="molecule type" value="Genomic_DNA"/>
</dbReference>
<comment type="caution">
    <text evidence="2">The sequence shown here is derived from an EMBL/GenBank/DDBJ whole genome shotgun (WGS) entry which is preliminary data.</text>
</comment>
<feature type="signal peptide" evidence="1">
    <location>
        <begin position="1"/>
        <end position="21"/>
    </location>
</feature>
<evidence type="ECO:0000256" key="1">
    <source>
        <dbReference type="SAM" id="SignalP"/>
    </source>
</evidence>
<dbReference type="Proteomes" id="UP000689195">
    <property type="component" value="Unassembled WGS sequence"/>
</dbReference>
<evidence type="ECO:0008006" key="4">
    <source>
        <dbReference type="Google" id="ProtNLM"/>
    </source>
</evidence>
<keyword evidence="1" id="KW-0732">Signal</keyword>
<reference evidence="2" key="1">
    <citation type="submission" date="2021-01" db="EMBL/GenBank/DDBJ databases">
        <authorList>
            <consortium name="Genoscope - CEA"/>
            <person name="William W."/>
        </authorList>
    </citation>
    <scope>NUCLEOTIDE SEQUENCE</scope>
</reference>
<organism evidence="2 3">
    <name type="scientific">Paramecium pentaurelia</name>
    <dbReference type="NCBI Taxonomy" id="43138"/>
    <lineage>
        <taxon>Eukaryota</taxon>
        <taxon>Sar</taxon>
        <taxon>Alveolata</taxon>
        <taxon>Ciliophora</taxon>
        <taxon>Intramacronucleata</taxon>
        <taxon>Oligohymenophorea</taxon>
        <taxon>Peniculida</taxon>
        <taxon>Parameciidae</taxon>
        <taxon>Paramecium</taxon>
    </lineage>
</organism>
<gene>
    <name evidence="2" type="ORF">PPENT_87.1.T1690028</name>
</gene>
<dbReference type="AlphaFoldDB" id="A0A8S1YET4"/>
<name>A0A8S1YET4_9CILI</name>
<feature type="chain" id="PRO_5035862414" description="Transmembrane protein" evidence="1">
    <location>
        <begin position="22"/>
        <end position="191"/>
    </location>
</feature>
<sequence length="191" mass="22791">MYKIFILKILKLLILILSTQPQFNFKDKLKYSLNLNLNNISKYINQKKLIAQLWIKFIHIFNCRYQIKLFFWRCNNGIKFNFATNSTDYIINIFAKTILMNYIKFFNNSVYAIYLLLNNIIHSFPKDEIVRIDNLKNIFQIISQMRNSYLQAETIKIKNCQVENSSGKNGVGFTQKIQKKIQKQQMLLLKI</sequence>
<evidence type="ECO:0000313" key="2">
    <source>
        <dbReference type="EMBL" id="CAD8212555.1"/>
    </source>
</evidence>
<proteinExistence type="predicted"/>
<accession>A0A8S1YET4</accession>
<protein>
    <recommendedName>
        <fullName evidence="4">Transmembrane protein</fullName>
    </recommendedName>
</protein>
<evidence type="ECO:0000313" key="3">
    <source>
        <dbReference type="Proteomes" id="UP000689195"/>
    </source>
</evidence>